<keyword evidence="2" id="KW-1185">Reference proteome</keyword>
<name>A0A5P8VX26_9NOSO</name>
<proteinExistence type="predicted"/>
<accession>A0A5P8VX26</accession>
<evidence type="ECO:0000313" key="1">
    <source>
        <dbReference type="EMBL" id="QFS44449.1"/>
    </source>
</evidence>
<organism evidence="1 2">
    <name type="scientific">Nostoc sphaeroides CCNUC1</name>
    <dbReference type="NCBI Taxonomy" id="2653204"/>
    <lineage>
        <taxon>Bacteria</taxon>
        <taxon>Bacillati</taxon>
        <taxon>Cyanobacteriota</taxon>
        <taxon>Cyanophyceae</taxon>
        <taxon>Nostocales</taxon>
        <taxon>Nostocaceae</taxon>
        <taxon>Nostoc</taxon>
    </lineage>
</organism>
<dbReference type="KEGG" id="nsh:GXM_01924"/>
<gene>
    <name evidence="1" type="ORF">GXM_01924</name>
</gene>
<protein>
    <submittedName>
        <fullName evidence="1">Uncharacterized protein</fullName>
    </submittedName>
</protein>
<dbReference type="Proteomes" id="UP000326678">
    <property type="component" value="Chromosome Gxm1"/>
</dbReference>
<sequence>MNFSETQQIPENVGFRSSTQPTLELFFRLNRTVLHSHLHLLPKSRKRYQQALSS</sequence>
<reference evidence="1 2" key="1">
    <citation type="submission" date="2019-10" db="EMBL/GenBank/DDBJ databases">
        <title>Genomic and transcriptomic insights into the perfect genentic adaptation of a filamentous nitrogen-fixing cyanobacterium to rice fields.</title>
        <authorList>
            <person name="Chen Z."/>
        </authorList>
    </citation>
    <scope>NUCLEOTIDE SEQUENCE [LARGE SCALE GENOMIC DNA]</scope>
    <source>
        <strain evidence="1">CCNUC1</strain>
    </source>
</reference>
<evidence type="ECO:0000313" key="2">
    <source>
        <dbReference type="Proteomes" id="UP000326678"/>
    </source>
</evidence>
<dbReference type="AlphaFoldDB" id="A0A5P8VX26"/>
<dbReference type="EMBL" id="CP045226">
    <property type="protein sequence ID" value="QFS44449.1"/>
    <property type="molecule type" value="Genomic_DNA"/>
</dbReference>